<evidence type="ECO:0008006" key="3">
    <source>
        <dbReference type="Google" id="ProtNLM"/>
    </source>
</evidence>
<accession>A0AAD7HVZ8</accession>
<dbReference type="EMBL" id="JARJLG010000201">
    <property type="protein sequence ID" value="KAJ7728955.1"/>
    <property type="molecule type" value="Genomic_DNA"/>
</dbReference>
<dbReference type="AlphaFoldDB" id="A0AAD7HVZ8"/>
<dbReference type="Proteomes" id="UP001215280">
    <property type="component" value="Unassembled WGS sequence"/>
</dbReference>
<sequence>MSEIQVAPAPWKLKGRSWMFPVSPLGSASSFPAGWSTAYQADALSAGGEFIGGLGIVQVVSYTESPVGPYDELVYVPGRWKYSNGTKAFRITQIYVSTKESTMNGRKNWNIPKNVAHFDIKTASDGTTEISVGHTADSAPFFKVSVKPIPVISSLSIHSSTSTFGSYLGLMQPPVPAGETPEAVATTQWSALTPVFAGSTSLRSMTPGLAGKIGDGVGFPAVTPWSIVAAIENMDMEFGIPTLHDTV</sequence>
<comment type="caution">
    <text evidence="1">The sequence shown here is derived from an EMBL/GenBank/DDBJ whole genome shotgun (WGS) entry which is preliminary data.</text>
</comment>
<dbReference type="PANTHER" id="PTHR40518">
    <property type="entry name" value="ACETOACETATE DECARBOXYLASE"/>
    <property type="match status" value="1"/>
</dbReference>
<dbReference type="Gene3D" id="2.40.400.10">
    <property type="entry name" value="Acetoacetate decarboxylase-like"/>
    <property type="match status" value="1"/>
</dbReference>
<organism evidence="1 2">
    <name type="scientific">Mycena maculata</name>
    <dbReference type="NCBI Taxonomy" id="230809"/>
    <lineage>
        <taxon>Eukaryota</taxon>
        <taxon>Fungi</taxon>
        <taxon>Dikarya</taxon>
        <taxon>Basidiomycota</taxon>
        <taxon>Agaricomycotina</taxon>
        <taxon>Agaricomycetes</taxon>
        <taxon>Agaricomycetidae</taxon>
        <taxon>Agaricales</taxon>
        <taxon>Marasmiineae</taxon>
        <taxon>Mycenaceae</taxon>
        <taxon>Mycena</taxon>
    </lineage>
</organism>
<dbReference type="SUPFAM" id="SSF160104">
    <property type="entry name" value="Acetoacetate decarboxylase-like"/>
    <property type="match status" value="1"/>
</dbReference>
<dbReference type="PANTHER" id="PTHR40518:SF1">
    <property type="entry name" value="ACETOACETATE DECARBOXYLASE"/>
    <property type="match status" value="1"/>
</dbReference>
<evidence type="ECO:0000313" key="2">
    <source>
        <dbReference type="Proteomes" id="UP001215280"/>
    </source>
</evidence>
<dbReference type="InterPro" id="IPR023375">
    <property type="entry name" value="ADC_dom_sf"/>
</dbReference>
<proteinExistence type="predicted"/>
<reference evidence="1" key="1">
    <citation type="submission" date="2023-03" db="EMBL/GenBank/DDBJ databases">
        <title>Massive genome expansion in bonnet fungi (Mycena s.s.) driven by repeated elements and novel gene families across ecological guilds.</title>
        <authorList>
            <consortium name="Lawrence Berkeley National Laboratory"/>
            <person name="Harder C.B."/>
            <person name="Miyauchi S."/>
            <person name="Viragh M."/>
            <person name="Kuo A."/>
            <person name="Thoen E."/>
            <person name="Andreopoulos B."/>
            <person name="Lu D."/>
            <person name="Skrede I."/>
            <person name="Drula E."/>
            <person name="Henrissat B."/>
            <person name="Morin E."/>
            <person name="Kohler A."/>
            <person name="Barry K."/>
            <person name="LaButti K."/>
            <person name="Morin E."/>
            <person name="Salamov A."/>
            <person name="Lipzen A."/>
            <person name="Mereny Z."/>
            <person name="Hegedus B."/>
            <person name="Baldrian P."/>
            <person name="Stursova M."/>
            <person name="Weitz H."/>
            <person name="Taylor A."/>
            <person name="Grigoriev I.V."/>
            <person name="Nagy L.G."/>
            <person name="Martin F."/>
            <person name="Kauserud H."/>
        </authorList>
    </citation>
    <scope>NUCLEOTIDE SEQUENCE</scope>
    <source>
        <strain evidence="1">CBHHK188m</strain>
    </source>
</reference>
<protein>
    <recommendedName>
        <fullName evidence="3">Acetoacetate decarboxylase</fullName>
    </recommendedName>
</protein>
<name>A0AAD7HVZ8_9AGAR</name>
<evidence type="ECO:0000313" key="1">
    <source>
        <dbReference type="EMBL" id="KAJ7728955.1"/>
    </source>
</evidence>
<keyword evidence="2" id="KW-1185">Reference proteome</keyword>
<gene>
    <name evidence="1" type="ORF">DFH07DRAFT_850672</name>
</gene>